<gene>
    <name evidence="1" type="ORF">ABIF29_009624</name>
</gene>
<name>A0ABV4FH50_BRAEL</name>
<organism evidence="1 2">
    <name type="scientific">Bradyrhizobium elkanii</name>
    <dbReference type="NCBI Taxonomy" id="29448"/>
    <lineage>
        <taxon>Bacteria</taxon>
        <taxon>Pseudomonadati</taxon>
        <taxon>Pseudomonadota</taxon>
        <taxon>Alphaproteobacteria</taxon>
        <taxon>Hyphomicrobiales</taxon>
        <taxon>Nitrobacteraceae</taxon>
        <taxon>Bradyrhizobium</taxon>
    </lineage>
</organism>
<evidence type="ECO:0000313" key="1">
    <source>
        <dbReference type="EMBL" id="MEY9322825.1"/>
    </source>
</evidence>
<comment type="caution">
    <text evidence="1">The sequence shown here is derived from an EMBL/GenBank/DDBJ whole genome shotgun (WGS) entry which is preliminary data.</text>
</comment>
<sequence>MWKKVSTSANCQKMAIQLLIDENGWRADVFRRGNAYLVIVNFGYDPVIDHTYSVMVGLEPLPGGGMEHFFCVIAADNVNGIETTYHSGLETANLLDKEARKSVLALVLMATRSLLNEARPDAVQRFTWDANAPEKALRKHFAVAKIMETCGYTPRTSDIYHGRYVWWAERRTETGVEVHGGEDGQTSTD</sequence>
<dbReference type="RefSeq" id="WP_016848107.1">
    <property type="nucleotide sequence ID" value="NZ_CP126026.1"/>
</dbReference>
<proteinExistence type="predicted"/>
<reference evidence="1 2" key="1">
    <citation type="submission" date="2024-07" db="EMBL/GenBank/DDBJ databases">
        <title>Genomic Encyclopedia of Type Strains, Phase V (KMG-V): Genome sequencing to study the core and pangenomes of soil and plant-associated prokaryotes.</title>
        <authorList>
            <person name="Whitman W."/>
        </authorList>
    </citation>
    <scope>NUCLEOTIDE SEQUENCE [LARGE SCALE GENOMIC DNA]</scope>
    <source>
        <strain evidence="1 2">USDA 415</strain>
    </source>
</reference>
<dbReference type="EMBL" id="JBGBZA010000002">
    <property type="protein sequence ID" value="MEY9322825.1"/>
    <property type="molecule type" value="Genomic_DNA"/>
</dbReference>
<evidence type="ECO:0000313" key="2">
    <source>
        <dbReference type="Proteomes" id="UP001565471"/>
    </source>
</evidence>
<dbReference type="Proteomes" id="UP001565471">
    <property type="component" value="Unassembled WGS sequence"/>
</dbReference>
<keyword evidence="2" id="KW-1185">Reference proteome</keyword>
<protein>
    <submittedName>
        <fullName evidence="1">Uncharacterized protein</fullName>
    </submittedName>
</protein>
<accession>A0ABV4FH50</accession>